<protein>
    <submittedName>
        <fullName evidence="2">Uncharacterized protein</fullName>
    </submittedName>
</protein>
<feature type="compositionally biased region" description="Low complexity" evidence="1">
    <location>
        <begin position="328"/>
        <end position="338"/>
    </location>
</feature>
<dbReference type="AlphaFoldDB" id="A0AAN6LNN5"/>
<comment type="caution">
    <text evidence="2">The sequence shown here is derived from an EMBL/GenBank/DDBJ whole genome shotgun (WGS) entry which is preliminary data.</text>
</comment>
<feature type="compositionally biased region" description="Polar residues" evidence="1">
    <location>
        <begin position="273"/>
        <end position="282"/>
    </location>
</feature>
<feature type="region of interest" description="Disordered" evidence="1">
    <location>
        <begin position="271"/>
        <end position="492"/>
    </location>
</feature>
<gene>
    <name evidence="2" type="ORF">GRF29_185g1387982</name>
</gene>
<organism evidence="2 3">
    <name type="scientific">Pseudopithomyces chartarum</name>
    <dbReference type="NCBI Taxonomy" id="1892770"/>
    <lineage>
        <taxon>Eukaryota</taxon>
        <taxon>Fungi</taxon>
        <taxon>Dikarya</taxon>
        <taxon>Ascomycota</taxon>
        <taxon>Pezizomycotina</taxon>
        <taxon>Dothideomycetes</taxon>
        <taxon>Pleosporomycetidae</taxon>
        <taxon>Pleosporales</taxon>
        <taxon>Massarineae</taxon>
        <taxon>Didymosphaeriaceae</taxon>
        <taxon>Pseudopithomyces</taxon>
    </lineage>
</organism>
<evidence type="ECO:0000313" key="2">
    <source>
        <dbReference type="EMBL" id="KAK3201573.1"/>
    </source>
</evidence>
<feature type="compositionally biased region" description="Acidic residues" evidence="1">
    <location>
        <begin position="357"/>
        <end position="394"/>
    </location>
</feature>
<evidence type="ECO:0000256" key="1">
    <source>
        <dbReference type="SAM" id="MobiDB-lite"/>
    </source>
</evidence>
<name>A0AAN6LNN5_9PLEO</name>
<keyword evidence="3" id="KW-1185">Reference proteome</keyword>
<proteinExistence type="predicted"/>
<accession>A0AAN6LNN5</accession>
<dbReference type="Proteomes" id="UP001280581">
    <property type="component" value="Unassembled WGS sequence"/>
</dbReference>
<reference evidence="2 3" key="1">
    <citation type="submission" date="2021-02" db="EMBL/GenBank/DDBJ databases">
        <title>Genome assembly of Pseudopithomyces chartarum.</title>
        <authorList>
            <person name="Jauregui R."/>
            <person name="Singh J."/>
            <person name="Voisey C."/>
        </authorList>
    </citation>
    <scope>NUCLEOTIDE SEQUENCE [LARGE SCALE GENOMIC DNA]</scope>
    <source>
        <strain evidence="2 3">AGR01</strain>
    </source>
</reference>
<evidence type="ECO:0000313" key="3">
    <source>
        <dbReference type="Proteomes" id="UP001280581"/>
    </source>
</evidence>
<dbReference type="EMBL" id="WVTA01000016">
    <property type="protein sequence ID" value="KAK3201573.1"/>
    <property type="molecule type" value="Genomic_DNA"/>
</dbReference>
<feature type="compositionally biased region" description="Basic and acidic residues" evidence="1">
    <location>
        <begin position="395"/>
        <end position="407"/>
    </location>
</feature>
<sequence>MDQSSNAKGGEQRQITVQELQVVIGIAEHRIEDRYNIFYLQLSQALRHNLRRMRQALAEPLGVDTEPQVLLAEYMESEHRAVEAWNLHRLNGVVRYIPEEDVPDTLHNFPLRGAAHDLSTYRGYQFQMPTRPLPRSINGIDEHDVLTAHDFLEQPDMQSIVRLGVLTLENIEDPSAPVVPEEQPDLMTITEFETVPEGFANEPAGEIDYVHSAIEQVGSISTAVPLEESVFETGNEILEGIQEVADLDPKTIDKMLMEDLEKGHRSLAKQAYSDVQQDTTVTAPEPEEGTHKSRPNLKLVDVHGTQNQSALDKKQDYANCESDYGTVSSSSQIESSASDAKMPTRIDAYGTVRKTEEEDGDMTDQDIKDEDADMADVEDNCDANSEDQNEDAETSDGREPSDIKSESEDIATPTQSEGDQIDGMSSDGEDDSFETPKELEFEDDAVRLEQLEQSYLWGETTEEETDGSDGDYIPDENSEDEEEGPPVKKRRL</sequence>
<feature type="compositionally biased region" description="Acidic residues" evidence="1">
    <location>
        <begin position="460"/>
        <end position="484"/>
    </location>
</feature>
<feature type="compositionally biased region" description="Basic and acidic residues" evidence="1">
    <location>
        <begin position="434"/>
        <end position="450"/>
    </location>
</feature>